<dbReference type="PIRSF" id="PIRSF000484">
    <property type="entry name" value="NAPRT"/>
    <property type="match status" value="1"/>
</dbReference>
<evidence type="ECO:0000256" key="4">
    <source>
        <dbReference type="ARBA" id="ARBA00022553"/>
    </source>
</evidence>
<dbReference type="NCBIfam" id="TIGR01513">
    <property type="entry name" value="NAPRTase_put"/>
    <property type="match status" value="1"/>
</dbReference>
<feature type="domain" description="Nicotinate phosphoribosyltransferase N-terminal" evidence="11">
    <location>
        <begin position="9"/>
        <end position="130"/>
    </location>
</feature>
<evidence type="ECO:0000256" key="3">
    <source>
        <dbReference type="ARBA" id="ARBA00013236"/>
    </source>
</evidence>
<dbReference type="EC" id="6.3.4.21" evidence="3 9"/>
<dbReference type="Pfam" id="PF04095">
    <property type="entry name" value="NAPRTase"/>
    <property type="match status" value="1"/>
</dbReference>
<dbReference type="InterPro" id="IPR036068">
    <property type="entry name" value="Nicotinate_pribotase-like_C"/>
</dbReference>
<dbReference type="KEGG" id="msaa:QYS49_34435"/>
<keyword evidence="6 9" id="KW-0662">Pyridine nucleotide biosynthesis</keyword>
<comment type="pathway">
    <text evidence="1 9">Cofactor biosynthesis; NAD(+) biosynthesis; nicotinate D-ribonucleotide from nicotinate: step 1/1.</text>
</comment>
<dbReference type="InterPro" id="IPR006405">
    <property type="entry name" value="Nic_PRibTrfase_pncB"/>
</dbReference>
<dbReference type="Proteomes" id="UP001230496">
    <property type="component" value="Chromosome"/>
</dbReference>
<dbReference type="FunFam" id="3.20.20.70:FF:000076">
    <property type="entry name" value="Nicotinate phosphoribosyltransferase"/>
    <property type="match status" value="1"/>
</dbReference>
<feature type="domain" description="Nicotinate/nicotinamide phosphoribosyltransferase" evidence="10">
    <location>
        <begin position="151"/>
        <end position="350"/>
    </location>
</feature>
<evidence type="ECO:0000256" key="7">
    <source>
        <dbReference type="ARBA" id="ARBA00022679"/>
    </source>
</evidence>
<dbReference type="InterPro" id="IPR041525">
    <property type="entry name" value="N/Namide_PRibTrfase"/>
</dbReference>
<sequence length="470" mass="53025">MNFITGTYTDQYQLTMAQVYFHNNGAEQEAVFDYFFRKSPFKGGYAIFAGLENLLDILEDLSFTKKDLDFLKAQGFDRKFLEYLKEFEFKGKVYSVSEGDVVFPTRPVVRVEGNIIEAQLIETVLLNILNFQSLIATKASRIKLVAPDRTLIDFGMRRAHAFGSYHASRAAIIGGFDASSHVMAGRDFGIPVSGTMAHSFIQSYDDELSAFRAFAKVRPDDCVLLVDTYDTLKSGIPNAIKVAKEMEADGHKLKAIRLDSGDLSYLAKKSRKMLDQEGLEYVKIAASNQLDEYVIKSLLEQGAPIDVMGVGTNLVTGKPDAALDGVYKLAYTKGKARIKLSENKAKITLPGKKQVFRLRDSQQRLIGGDLVTLEDENSVEEMFHPFEADKSMKFSDCQQEPLLKMVMKNGKRLNKTKSLKEIQKYSQERLAEFPIEFTRFDNPHIYKIGLSKNLLDLRNQLVTEEKEKAL</sequence>
<evidence type="ECO:0000313" key="14">
    <source>
        <dbReference type="Proteomes" id="UP001230496"/>
    </source>
</evidence>
<keyword evidence="13" id="KW-0328">Glycosyltransferase</keyword>
<keyword evidence="14" id="KW-1185">Reference proteome</keyword>
<evidence type="ECO:0000259" key="12">
    <source>
        <dbReference type="Pfam" id="PF17956"/>
    </source>
</evidence>
<evidence type="ECO:0000256" key="9">
    <source>
        <dbReference type="RuleBase" id="RU365100"/>
    </source>
</evidence>
<dbReference type="SUPFAM" id="SSF54675">
    <property type="entry name" value="Nicotinate/Quinolinate PRTase N-terminal domain-like"/>
    <property type="match status" value="1"/>
</dbReference>
<dbReference type="EMBL" id="CP129971">
    <property type="protein sequence ID" value="WMN12723.1"/>
    <property type="molecule type" value="Genomic_DNA"/>
</dbReference>
<dbReference type="Gene3D" id="3.20.140.10">
    <property type="entry name" value="nicotinate phosphoribosyltransferase"/>
    <property type="match status" value="1"/>
</dbReference>
<dbReference type="InterPro" id="IPR040727">
    <property type="entry name" value="NAPRTase_N"/>
</dbReference>
<dbReference type="InterPro" id="IPR013785">
    <property type="entry name" value="Aldolase_TIM"/>
</dbReference>
<dbReference type="RefSeq" id="WP_308350968.1">
    <property type="nucleotide sequence ID" value="NZ_CP129971.1"/>
</dbReference>
<dbReference type="PANTHER" id="PTHR11098:SF1">
    <property type="entry name" value="NICOTINATE PHOSPHORIBOSYLTRANSFERASE"/>
    <property type="match status" value="1"/>
</dbReference>
<dbReference type="CDD" id="cd01570">
    <property type="entry name" value="NAPRTase_A"/>
    <property type="match status" value="1"/>
</dbReference>
<dbReference type="AlphaFoldDB" id="A0AA51RD69"/>
<keyword evidence="5 9" id="KW-0436">Ligase</keyword>
<dbReference type="SUPFAM" id="SSF51690">
    <property type="entry name" value="Nicotinate/Quinolinate PRTase C-terminal domain-like"/>
    <property type="match status" value="1"/>
</dbReference>
<reference evidence="13 14" key="1">
    <citation type="submission" date="2023-08" db="EMBL/GenBank/DDBJ databases">
        <title>Comparative genomics and taxonomic characterization of three novel marine species of genus Marivirga.</title>
        <authorList>
            <person name="Muhammad N."/>
            <person name="Kim S.-G."/>
        </authorList>
    </citation>
    <scope>NUCLEOTIDE SEQUENCE [LARGE SCALE GENOMIC DNA]</scope>
    <source>
        <strain evidence="13 14">BDSF4-3</strain>
    </source>
</reference>
<evidence type="ECO:0000256" key="1">
    <source>
        <dbReference type="ARBA" id="ARBA00004952"/>
    </source>
</evidence>
<dbReference type="GO" id="GO:0005829">
    <property type="term" value="C:cytosol"/>
    <property type="evidence" value="ECO:0007669"/>
    <property type="project" value="TreeGrafter"/>
</dbReference>
<feature type="domain" description="Nicotinate phosphoribosyltransferase C-terminal" evidence="12">
    <location>
        <begin position="352"/>
        <end position="457"/>
    </location>
</feature>
<evidence type="ECO:0000259" key="11">
    <source>
        <dbReference type="Pfam" id="PF17767"/>
    </source>
</evidence>
<comment type="PTM">
    <text evidence="9">Transiently phosphorylated on a His residue during the reaction cycle. Phosphorylation strongly increases the affinity for substrates and increases the rate of nicotinate D-ribonucleotide production. Dephosphorylation regenerates the low-affinity form of the enzyme, leading to product release.</text>
</comment>
<dbReference type="PANTHER" id="PTHR11098">
    <property type="entry name" value="NICOTINATE PHOSPHORIBOSYLTRANSFERASE"/>
    <property type="match status" value="1"/>
</dbReference>
<organism evidence="13 14">
    <name type="scientific">Marivirga salinarum</name>
    <dbReference type="NCBI Taxonomy" id="3059078"/>
    <lineage>
        <taxon>Bacteria</taxon>
        <taxon>Pseudomonadati</taxon>
        <taxon>Bacteroidota</taxon>
        <taxon>Cytophagia</taxon>
        <taxon>Cytophagales</taxon>
        <taxon>Marivirgaceae</taxon>
        <taxon>Marivirga</taxon>
    </lineage>
</organism>
<dbReference type="InterPro" id="IPR007229">
    <property type="entry name" value="Nic_PRibTrfase-Fam"/>
</dbReference>
<comment type="catalytic activity">
    <reaction evidence="8 9">
        <text>5-phospho-alpha-D-ribose 1-diphosphate + nicotinate + ATP + H2O = nicotinate beta-D-ribonucleotide + ADP + phosphate + diphosphate</text>
        <dbReference type="Rhea" id="RHEA:36163"/>
        <dbReference type="ChEBI" id="CHEBI:15377"/>
        <dbReference type="ChEBI" id="CHEBI:30616"/>
        <dbReference type="ChEBI" id="CHEBI:32544"/>
        <dbReference type="ChEBI" id="CHEBI:33019"/>
        <dbReference type="ChEBI" id="CHEBI:43474"/>
        <dbReference type="ChEBI" id="CHEBI:57502"/>
        <dbReference type="ChEBI" id="CHEBI:58017"/>
        <dbReference type="ChEBI" id="CHEBI:456216"/>
        <dbReference type="EC" id="6.3.4.21"/>
    </reaction>
</comment>
<comment type="function">
    <text evidence="9">Catalyzes the first step in the biosynthesis of NAD from nicotinic acid, the ATP-dependent synthesis of beta-nicotinate D-ribonucleotide from nicotinate and 5-phospho-D-ribose 1-phosphate.</text>
</comment>
<dbReference type="NCBIfam" id="NF009131">
    <property type="entry name" value="PRK12484.1"/>
    <property type="match status" value="1"/>
</dbReference>
<dbReference type="InterPro" id="IPR041619">
    <property type="entry name" value="NAPRTase_C"/>
</dbReference>
<dbReference type="Pfam" id="PF17956">
    <property type="entry name" value="NAPRTase_C"/>
    <property type="match status" value="1"/>
</dbReference>
<evidence type="ECO:0000313" key="13">
    <source>
        <dbReference type="EMBL" id="WMN12723.1"/>
    </source>
</evidence>
<accession>A0AA51RD69</accession>
<dbReference type="Pfam" id="PF17767">
    <property type="entry name" value="NAPRTase_N"/>
    <property type="match status" value="1"/>
</dbReference>
<keyword evidence="4" id="KW-0597">Phosphoprotein</keyword>
<dbReference type="GO" id="GO:0034355">
    <property type="term" value="P:NAD+ biosynthetic process via the salvage pathway"/>
    <property type="evidence" value="ECO:0007669"/>
    <property type="project" value="TreeGrafter"/>
</dbReference>
<name>A0AA51RD69_9BACT</name>
<gene>
    <name evidence="13" type="ORF">QYS49_34435</name>
</gene>
<proteinExistence type="inferred from homology"/>
<dbReference type="GO" id="GO:0004516">
    <property type="term" value="F:nicotinate phosphoribosyltransferase activity"/>
    <property type="evidence" value="ECO:0007669"/>
    <property type="project" value="UniProtKB-UniRule"/>
</dbReference>
<evidence type="ECO:0000256" key="2">
    <source>
        <dbReference type="ARBA" id="ARBA00010897"/>
    </source>
</evidence>
<evidence type="ECO:0000256" key="5">
    <source>
        <dbReference type="ARBA" id="ARBA00022598"/>
    </source>
</evidence>
<evidence type="ECO:0000256" key="6">
    <source>
        <dbReference type="ARBA" id="ARBA00022642"/>
    </source>
</evidence>
<evidence type="ECO:0000259" key="10">
    <source>
        <dbReference type="Pfam" id="PF04095"/>
    </source>
</evidence>
<dbReference type="Gene3D" id="3.20.20.70">
    <property type="entry name" value="Aldolase class I"/>
    <property type="match status" value="1"/>
</dbReference>
<dbReference type="NCBIfam" id="NF006695">
    <property type="entry name" value="PRK09243.1-2"/>
    <property type="match status" value="1"/>
</dbReference>
<protein>
    <recommendedName>
        <fullName evidence="3 9">Nicotinate phosphoribosyltransferase</fullName>
        <ecNumber evidence="3 9">6.3.4.21</ecNumber>
    </recommendedName>
</protein>
<evidence type="ECO:0000256" key="8">
    <source>
        <dbReference type="ARBA" id="ARBA00048668"/>
    </source>
</evidence>
<keyword evidence="7 9" id="KW-0808">Transferase</keyword>
<comment type="similarity">
    <text evidence="2 9">Belongs to the NAPRTase family.</text>
</comment>
<dbReference type="GO" id="GO:0047280">
    <property type="term" value="F:nicotinamide phosphoribosyltransferase activity"/>
    <property type="evidence" value="ECO:0007669"/>
    <property type="project" value="UniProtKB-ARBA"/>
</dbReference>